<evidence type="ECO:0000313" key="4">
    <source>
        <dbReference type="Proteomes" id="UP000193431"/>
    </source>
</evidence>
<sequence>MKQIYLCLTLLLCASQFSKAQNNIDDANFDDSIKYSIFYGLNYSFLENYGNDGFKGERSGYNAGALAEMPFANKWSFEASLFFSVVGEQPIVDDRVVARFRTYTINLPVQFKFYPGKNKSLSFHIGPQLSYNFEPKIFENQNQDFRTLEDVVNTGFDGTAGFGYKLPGFGLFIKGTFSYGFADIFVNQDIYTSERFKVIRIDIGYQF</sequence>
<dbReference type="EMBL" id="CP019344">
    <property type="protein sequence ID" value="ARN79068.1"/>
    <property type="molecule type" value="Genomic_DNA"/>
</dbReference>
<keyword evidence="1" id="KW-0732">Signal</keyword>
<evidence type="ECO:0000259" key="2">
    <source>
        <dbReference type="Pfam" id="PF13568"/>
    </source>
</evidence>
<evidence type="ECO:0000256" key="1">
    <source>
        <dbReference type="SAM" id="SignalP"/>
    </source>
</evidence>
<feature type="chain" id="PRO_5012235889" description="Outer membrane protein beta-barrel domain-containing protein" evidence="1">
    <location>
        <begin position="21"/>
        <end position="207"/>
    </location>
</feature>
<protein>
    <recommendedName>
        <fullName evidence="2">Outer membrane protein beta-barrel domain-containing protein</fullName>
    </recommendedName>
</protein>
<keyword evidence="4" id="KW-1185">Reference proteome</keyword>
<proteinExistence type="predicted"/>
<feature type="signal peptide" evidence="1">
    <location>
        <begin position="1"/>
        <end position="20"/>
    </location>
</feature>
<feature type="domain" description="Outer membrane protein beta-barrel" evidence="2">
    <location>
        <begin position="31"/>
        <end position="185"/>
    </location>
</feature>
<name>A0A1W6MN99_9FLAO</name>
<accession>A0A1W6MN99</accession>
<dbReference type="OrthoDB" id="947434at2"/>
<dbReference type="RefSeq" id="WP_085767872.1">
    <property type="nucleotide sequence ID" value="NZ_CP019344.1"/>
</dbReference>
<dbReference type="Pfam" id="PF13568">
    <property type="entry name" value="OMP_b-brl_2"/>
    <property type="match status" value="1"/>
</dbReference>
<dbReference type="AlphaFoldDB" id="A0A1W6MN99"/>
<dbReference type="STRING" id="331648.BST97_14315"/>
<gene>
    <name evidence="3" type="ORF">BST97_14315</name>
</gene>
<reference evidence="3 4" key="1">
    <citation type="submission" date="2016-11" db="EMBL/GenBank/DDBJ databases">
        <title>Trade-off between light-utilization and light-protection in marine flavobacteria.</title>
        <authorList>
            <person name="Kumagai Y."/>
        </authorList>
    </citation>
    <scope>NUCLEOTIDE SEQUENCE [LARGE SCALE GENOMIC DNA]</scope>
    <source>
        <strain evidence="3 4">JCM 13191</strain>
    </source>
</reference>
<dbReference type="InterPro" id="IPR025665">
    <property type="entry name" value="Beta-barrel_OMP_2"/>
</dbReference>
<organism evidence="3 4">
    <name type="scientific">Nonlabens spongiae</name>
    <dbReference type="NCBI Taxonomy" id="331648"/>
    <lineage>
        <taxon>Bacteria</taxon>
        <taxon>Pseudomonadati</taxon>
        <taxon>Bacteroidota</taxon>
        <taxon>Flavobacteriia</taxon>
        <taxon>Flavobacteriales</taxon>
        <taxon>Flavobacteriaceae</taxon>
        <taxon>Nonlabens</taxon>
    </lineage>
</organism>
<evidence type="ECO:0000313" key="3">
    <source>
        <dbReference type="EMBL" id="ARN79068.1"/>
    </source>
</evidence>
<dbReference type="Proteomes" id="UP000193431">
    <property type="component" value="Chromosome"/>
</dbReference>